<gene>
    <name evidence="1" type="ORF">AB205_0027980</name>
</gene>
<sequence>MNGTVRVTLDGVLSKDECESLLSLVQMASAGAVDTTRAHLFYYAGERARVLAQSYFEKNPLHFSYTQLVCRTAIE</sequence>
<protein>
    <recommendedName>
        <fullName evidence="3">STAS domain-containing protein</fullName>
    </recommendedName>
</protein>
<dbReference type="InterPro" id="IPR039575">
    <property type="entry name" value="P3H"/>
</dbReference>
<dbReference type="Proteomes" id="UP000228934">
    <property type="component" value="Unassembled WGS sequence"/>
</dbReference>
<dbReference type="GO" id="GO:0005783">
    <property type="term" value="C:endoplasmic reticulum"/>
    <property type="evidence" value="ECO:0007669"/>
    <property type="project" value="TreeGrafter"/>
</dbReference>
<organism evidence="1 2">
    <name type="scientific">Aquarana catesbeiana</name>
    <name type="common">American bullfrog</name>
    <name type="synonym">Rana catesbeiana</name>
    <dbReference type="NCBI Taxonomy" id="8400"/>
    <lineage>
        <taxon>Eukaryota</taxon>
        <taxon>Metazoa</taxon>
        <taxon>Chordata</taxon>
        <taxon>Craniata</taxon>
        <taxon>Vertebrata</taxon>
        <taxon>Euteleostomi</taxon>
        <taxon>Amphibia</taxon>
        <taxon>Batrachia</taxon>
        <taxon>Anura</taxon>
        <taxon>Neobatrachia</taxon>
        <taxon>Ranoidea</taxon>
        <taxon>Ranidae</taxon>
        <taxon>Aquarana</taxon>
    </lineage>
</organism>
<evidence type="ECO:0000313" key="2">
    <source>
        <dbReference type="Proteomes" id="UP000228934"/>
    </source>
</evidence>
<accession>A0A2G9R654</accession>
<dbReference type="PANTHER" id="PTHR14049:SF14">
    <property type="entry name" value="PROLYL 3-HYDROXYLASE 3"/>
    <property type="match status" value="1"/>
</dbReference>
<dbReference type="GO" id="GO:0032963">
    <property type="term" value="P:collagen metabolic process"/>
    <property type="evidence" value="ECO:0007669"/>
    <property type="project" value="InterPro"/>
</dbReference>
<name>A0A2G9R654_AQUCT</name>
<dbReference type="GO" id="GO:0019797">
    <property type="term" value="F:procollagen-proline 3-dioxygenase activity"/>
    <property type="evidence" value="ECO:0007669"/>
    <property type="project" value="TreeGrafter"/>
</dbReference>
<keyword evidence="2" id="KW-1185">Reference proteome</keyword>
<feature type="non-terminal residue" evidence="1">
    <location>
        <position position="75"/>
    </location>
</feature>
<dbReference type="PANTHER" id="PTHR14049">
    <property type="entry name" value="LEPRECAN 1"/>
    <property type="match status" value="1"/>
</dbReference>
<dbReference type="OrthoDB" id="8517835at2759"/>
<proteinExistence type="predicted"/>
<reference evidence="2" key="1">
    <citation type="journal article" date="2017" name="Nat. Commun.">
        <title>The North American bullfrog draft genome provides insight into hormonal regulation of long noncoding RNA.</title>
        <authorList>
            <person name="Hammond S.A."/>
            <person name="Warren R.L."/>
            <person name="Vandervalk B.P."/>
            <person name="Kucuk E."/>
            <person name="Khan H."/>
            <person name="Gibb E.A."/>
            <person name="Pandoh P."/>
            <person name="Kirk H."/>
            <person name="Zhao Y."/>
            <person name="Jones M."/>
            <person name="Mungall A.J."/>
            <person name="Coope R."/>
            <person name="Pleasance S."/>
            <person name="Moore R.A."/>
            <person name="Holt R.A."/>
            <person name="Round J.M."/>
            <person name="Ohora S."/>
            <person name="Walle B.V."/>
            <person name="Veldhoen N."/>
            <person name="Helbing C.C."/>
            <person name="Birol I."/>
        </authorList>
    </citation>
    <scope>NUCLEOTIDE SEQUENCE [LARGE SCALE GENOMIC DNA]</scope>
</reference>
<evidence type="ECO:0000313" key="1">
    <source>
        <dbReference type="EMBL" id="PIO23364.1"/>
    </source>
</evidence>
<evidence type="ECO:0008006" key="3">
    <source>
        <dbReference type="Google" id="ProtNLM"/>
    </source>
</evidence>
<dbReference type="EMBL" id="KV964232">
    <property type="protein sequence ID" value="PIO23364.1"/>
    <property type="molecule type" value="Genomic_DNA"/>
</dbReference>
<dbReference type="AlphaFoldDB" id="A0A2G9R654"/>